<dbReference type="AlphaFoldDB" id="A0A2D4M2V6"/>
<protein>
    <submittedName>
        <fullName evidence="1">Uncharacterized protein</fullName>
    </submittedName>
</protein>
<proteinExistence type="predicted"/>
<name>A0A2D4M2V6_9SAUR</name>
<sequence>MRKENLLLSVFHRRECQRNYHGWRTLHLEYSVQEDLTNYSFSNHLKLQQRWVGNLLRAMSAFMTFAVSLSHMITVTFSTSCPLLARFSFPPLQSRERDYKRLSKHIRRNTVYQWFTLKVAGVLLSCKLSQD</sequence>
<organism evidence="1">
    <name type="scientific">Micrurus spixii</name>
    <name type="common">Amazon coral snake</name>
    <dbReference type="NCBI Taxonomy" id="129469"/>
    <lineage>
        <taxon>Eukaryota</taxon>
        <taxon>Metazoa</taxon>
        <taxon>Chordata</taxon>
        <taxon>Craniata</taxon>
        <taxon>Vertebrata</taxon>
        <taxon>Euteleostomi</taxon>
        <taxon>Lepidosauria</taxon>
        <taxon>Squamata</taxon>
        <taxon>Bifurcata</taxon>
        <taxon>Unidentata</taxon>
        <taxon>Episquamata</taxon>
        <taxon>Toxicofera</taxon>
        <taxon>Serpentes</taxon>
        <taxon>Colubroidea</taxon>
        <taxon>Elapidae</taxon>
        <taxon>Elapinae</taxon>
        <taxon>Micrurus</taxon>
    </lineage>
</organism>
<reference evidence="1" key="1">
    <citation type="submission" date="2017-07" db="EMBL/GenBank/DDBJ databases">
        <authorList>
            <person name="Mikheyev A."/>
            <person name="Grau M."/>
        </authorList>
    </citation>
    <scope>NUCLEOTIDE SEQUENCE</scope>
    <source>
        <tissue evidence="1">Venom_gland</tissue>
    </source>
</reference>
<reference evidence="1" key="2">
    <citation type="submission" date="2017-11" db="EMBL/GenBank/DDBJ databases">
        <title>Coralsnake Venomics: Analyses of Venom Gland Transcriptomes and Proteomes of Six Brazilian Taxa.</title>
        <authorList>
            <person name="Aird S.D."/>
            <person name="Jorge da Silva N."/>
            <person name="Qiu L."/>
            <person name="Villar-Briones A."/>
            <person name="Aparecida-Saddi V."/>
            <person name="Campos-Telles M.P."/>
            <person name="Grau M."/>
            <person name="Mikheyev A.S."/>
        </authorList>
    </citation>
    <scope>NUCLEOTIDE SEQUENCE</scope>
    <source>
        <tissue evidence="1">Venom_gland</tissue>
    </source>
</reference>
<dbReference type="EMBL" id="IACM01066241">
    <property type="protein sequence ID" value="LAB27428.1"/>
    <property type="molecule type" value="Transcribed_RNA"/>
</dbReference>
<evidence type="ECO:0000313" key="1">
    <source>
        <dbReference type="EMBL" id="LAB27428.1"/>
    </source>
</evidence>
<accession>A0A2D4M2V6</accession>